<gene>
    <name evidence="1" type="ORF">VKT23_010335</name>
</gene>
<dbReference type="EMBL" id="JBANRG010000020">
    <property type="protein sequence ID" value="KAK7457032.1"/>
    <property type="molecule type" value="Genomic_DNA"/>
</dbReference>
<accession>A0ABR1JC03</accession>
<reference evidence="1 2" key="1">
    <citation type="submission" date="2024-01" db="EMBL/GenBank/DDBJ databases">
        <title>A draft genome for the cacao thread blight pathogen Marasmiellus scandens.</title>
        <authorList>
            <person name="Baruah I.K."/>
            <person name="Leung J."/>
            <person name="Bukari Y."/>
            <person name="Amoako-Attah I."/>
            <person name="Meinhardt L.W."/>
            <person name="Bailey B.A."/>
            <person name="Cohen S.P."/>
        </authorList>
    </citation>
    <scope>NUCLEOTIDE SEQUENCE [LARGE SCALE GENOMIC DNA]</scope>
    <source>
        <strain evidence="1 2">GH-19</strain>
    </source>
</reference>
<evidence type="ECO:0000313" key="1">
    <source>
        <dbReference type="EMBL" id="KAK7457032.1"/>
    </source>
</evidence>
<comment type="caution">
    <text evidence="1">The sequence shown here is derived from an EMBL/GenBank/DDBJ whole genome shotgun (WGS) entry which is preliminary data.</text>
</comment>
<proteinExistence type="predicted"/>
<name>A0ABR1JC03_9AGAR</name>
<sequence length="555" mass="63143">MLLPLTTQDFIIRELSPIERRLYSLTCKEAARAVQSFSKRAFKISKILSRYFDTFEQIARFRILQYTTGMLISGSSALQFFDCTVYPESDLDTYVTLNLVAPVAEFFLEAGYTFHPIKEQDPNFQTALSNAVALADQVNGNFVGVANAQGEEDWHGYMGNGITDVFSFVKDGKKIQIIYVDTFHLVLQTELVLFLVACVMNVISHSHAYSLFPRATFHNRVSVQVSAFSSLDHRQESPRKKYANRGWTIVPSPSTVDFLRLGSEFRPTPRCLGDPSCWTIALEPIESPEASGILMGFEYDIVRANIWKAEYGSTISLSQSLYHVPGTKFNYTYGRCMEVEDRAQEIVSNKEDISNDVILASIVHDECTRLYKPSLQKDNGLEGIAGRVRALVYDGLFCPETMSEYSYAQQPVAQNLFRLFKVLENMFLMFKDEPQVQFSFEFTSGEEFYPIQETVRHLTPCVWTHLALSFPDSFPSSYDSPIRMSTNEGLAAALRDRKINMTVKDLVGDVGRHATREHRRTGRRPYRLYYWPSLRSVGVSTQTDDDVYLSSDSEE</sequence>
<protein>
    <submittedName>
        <fullName evidence="1">Uncharacterized protein</fullName>
    </submittedName>
</protein>
<dbReference type="Proteomes" id="UP001498398">
    <property type="component" value="Unassembled WGS sequence"/>
</dbReference>
<keyword evidence="2" id="KW-1185">Reference proteome</keyword>
<organism evidence="1 2">
    <name type="scientific">Marasmiellus scandens</name>
    <dbReference type="NCBI Taxonomy" id="2682957"/>
    <lineage>
        <taxon>Eukaryota</taxon>
        <taxon>Fungi</taxon>
        <taxon>Dikarya</taxon>
        <taxon>Basidiomycota</taxon>
        <taxon>Agaricomycotina</taxon>
        <taxon>Agaricomycetes</taxon>
        <taxon>Agaricomycetidae</taxon>
        <taxon>Agaricales</taxon>
        <taxon>Marasmiineae</taxon>
        <taxon>Omphalotaceae</taxon>
        <taxon>Marasmiellus</taxon>
    </lineage>
</organism>
<evidence type="ECO:0000313" key="2">
    <source>
        <dbReference type="Proteomes" id="UP001498398"/>
    </source>
</evidence>